<feature type="domain" description="R3H" evidence="1">
    <location>
        <begin position="98"/>
        <end position="164"/>
    </location>
</feature>
<sequence length="164" mass="18865">MVKTKNNKEKPEKNEEELVEDFLNQLLKLIGTEAKAKAKKDNENSTINVDIKGGSETGLLIGNRGRTLQSIQIITGLMLRKKIGNWIRILVNIGDWREKEEERLRELAWQTVERVRETGKEQLLYNLTSAQRRIIHLVLADEKDIKTSSEGEGKERYLIISPVK</sequence>
<dbReference type="InterPro" id="IPR001374">
    <property type="entry name" value="R3H_dom"/>
</dbReference>
<dbReference type="InterPro" id="IPR015946">
    <property type="entry name" value="KH_dom-like_a/b"/>
</dbReference>
<dbReference type="GO" id="GO:0003723">
    <property type="term" value="F:RNA binding"/>
    <property type="evidence" value="ECO:0007669"/>
    <property type="project" value="InterPro"/>
</dbReference>
<protein>
    <recommendedName>
        <fullName evidence="1">R3H domain-containing protein</fullName>
    </recommendedName>
</protein>
<dbReference type="SMART" id="SM00393">
    <property type="entry name" value="R3H"/>
    <property type="match status" value="1"/>
</dbReference>
<comment type="caution">
    <text evidence="2">The sequence shown here is derived from an EMBL/GenBank/DDBJ whole genome shotgun (WGS) entry which is preliminary data.</text>
</comment>
<dbReference type="InterPro" id="IPR036867">
    <property type="entry name" value="R3H_dom_sf"/>
</dbReference>
<evidence type="ECO:0000259" key="1">
    <source>
        <dbReference type="PROSITE" id="PS51061"/>
    </source>
</evidence>
<evidence type="ECO:0000313" key="2">
    <source>
        <dbReference type="EMBL" id="OGM09569.1"/>
    </source>
</evidence>
<dbReference type="EMBL" id="MGFP01000021">
    <property type="protein sequence ID" value="OGM09569.1"/>
    <property type="molecule type" value="Genomic_DNA"/>
</dbReference>
<dbReference type="Proteomes" id="UP000179219">
    <property type="component" value="Unassembled WGS sequence"/>
</dbReference>
<dbReference type="PANTHER" id="PTHR35800:SF1">
    <property type="entry name" value="RNA-BINDING PROTEIN KHPB"/>
    <property type="match status" value="1"/>
</dbReference>
<proteinExistence type="predicted"/>
<dbReference type="InterPro" id="IPR038008">
    <property type="entry name" value="Jag_KH"/>
</dbReference>
<name>A0A1F7X4D4_9BACT</name>
<evidence type="ECO:0000313" key="3">
    <source>
        <dbReference type="Proteomes" id="UP000179219"/>
    </source>
</evidence>
<gene>
    <name evidence="2" type="ORF">A2159_00290</name>
</gene>
<dbReference type="SUPFAM" id="SSF82708">
    <property type="entry name" value="R3H domain"/>
    <property type="match status" value="1"/>
</dbReference>
<dbReference type="Pfam" id="PF01424">
    <property type="entry name" value="R3H"/>
    <property type="match status" value="1"/>
</dbReference>
<dbReference type="Pfam" id="PF13083">
    <property type="entry name" value="KH_KhpA-B"/>
    <property type="match status" value="1"/>
</dbReference>
<dbReference type="AlphaFoldDB" id="A0A1F7X4D4"/>
<reference evidence="2 3" key="1">
    <citation type="journal article" date="2016" name="Nat. Commun.">
        <title>Thousands of microbial genomes shed light on interconnected biogeochemical processes in an aquifer system.</title>
        <authorList>
            <person name="Anantharaman K."/>
            <person name="Brown C.T."/>
            <person name="Hug L.A."/>
            <person name="Sharon I."/>
            <person name="Castelle C.J."/>
            <person name="Probst A.J."/>
            <person name="Thomas B.C."/>
            <person name="Singh A."/>
            <person name="Wilkins M.J."/>
            <person name="Karaoz U."/>
            <person name="Brodie E.L."/>
            <person name="Williams K.H."/>
            <person name="Hubbard S.S."/>
            <person name="Banfield J.F."/>
        </authorList>
    </citation>
    <scope>NUCLEOTIDE SEQUENCE [LARGE SCALE GENOMIC DNA]</scope>
</reference>
<organism evidence="2 3">
    <name type="scientific">Candidatus Woesebacteria bacterium RBG_13_34_9</name>
    <dbReference type="NCBI Taxonomy" id="1802477"/>
    <lineage>
        <taxon>Bacteria</taxon>
        <taxon>Candidatus Woeseibacteriota</taxon>
    </lineage>
</organism>
<accession>A0A1F7X4D4</accession>
<dbReference type="PANTHER" id="PTHR35800">
    <property type="entry name" value="PROTEIN JAG"/>
    <property type="match status" value="1"/>
</dbReference>
<dbReference type="InterPro" id="IPR039247">
    <property type="entry name" value="KhpB"/>
</dbReference>
<dbReference type="PROSITE" id="PS51061">
    <property type="entry name" value="R3H"/>
    <property type="match status" value="1"/>
</dbReference>
<dbReference type="Gene3D" id="3.30.1370.50">
    <property type="entry name" value="R3H-like domain"/>
    <property type="match status" value="1"/>
</dbReference>
<dbReference type="CDD" id="cd02414">
    <property type="entry name" value="KH-II_Jag"/>
    <property type="match status" value="1"/>
</dbReference>
<dbReference type="Gene3D" id="3.30.300.20">
    <property type="match status" value="1"/>
</dbReference>